<comment type="caution">
    <text evidence="3">The sequence shown here is derived from an EMBL/GenBank/DDBJ whole genome shotgun (WGS) entry which is preliminary data.</text>
</comment>
<evidence type="ECO:0000256" key="1">
    <source>
        <dbReference type="SAM" id="MobiDB-lite"/>
    </source>
</evidence>
<evidence type="ECO:0000259" key="2">
    <source>
        <dbReference type="Pfam" id="PF03732"/>
    </source>
</evidence>
<feature type="non-terminal residue" evidence="3">
    <location>
        <position position="1"/>
    </location>
</feature>
<feature type="compositionally biased region" description="Acidic residues" evidence="1">
    <location>
        <begin position="65"/>
        <end position="88"/>
    </location>
</feature>
<keyword evidence="3" id="KW-0548">Nucleotidyltransferase</keyword>
<feature type="region of interest" description="Disordered" evidence="1">
    <location>
        <begin position="1"/>
        <end position="94"/>
    </location>
</feature>
<dbReference type="Pfam" id="PF03732">
    <property type="entry name" value="Retrotrans_gag"/>
    <property type="match status" value="1"/>
</dbReference>
<keyword evidence="3" id="KW-0695">RNA-directed DNA polymerase</keyword>
<feature type="compositionally biased region" description="Basic and acidic residues" evidence="1">
    <location>
        <begin position="523"/>
        <end position="534"/>
    </location>
</feature>
<dbReference type="InterPro" id="IPR005162">
    <property type="entry name" value="Retrotrans_gag_dom"/>
</dbReference>
<accession>A0A699IXW8</accession>
<organism evidence="3">
    <name type="scientific">Tanacetum cinerariifolium</name>
    <name type="common">Dalmatian daisy</name>
    <name type="synonym">Chrysanthemum cinerariifolium</name>
    <dbReference type="NCBI Taxonomy" id="118510"/>
    <lineage>
        <taxon>Eukaryota</taxon>
        <taxon>Viridiplantae</taxon>
        <taxon>Streptophyta</taxon>
        <taxon>Embryophyta</taxon>
        <taxon>Tracheophyta</taxon>
        <taxon>Spermatophyta</taxon>
        <taxon>Magnoliopsida</taxon>
        <taxon>eudicotyledons</taxon>
        <taxon>Gunneridae</taxon>
        <taxon>Pentapetalae</taxon>
        <taxon>asterids</taxon>
        <taxon>campanulids</taxon>
        <taxon>Asterales</taxon>
        <taxon>Asteraceae</taxon>
        <taxon>Asteroideae</taxon>
        <taxon>Anthemideae</taxon>
        <taxon>Anthemidinae</taxon>
        <taxon>Tanacetum</taxon>
    </lineage>
</organism>
<evidence type="ECO:0000313" key="3">
    <source>
        <dbReference type="EMBL" id="GEZ95204.1"/>
    </source>
</evidence>
<feature type="compositionally biased region" description="Basic residues" evidence="1">
    <location>
        <begin position="536"/>
        <end position="545"/>
    </location>
</feature>
<dbReference type="EMBL" id="BKCJ010346790">
    <property type="protein sequence ID" value="GEZ95204.1"/>
    <property type="molecule type" value="Genomic_DNA"/>
</dbReference>
<dbReference type="GO" id="GO:0003964">
    <property type="term" value="F:RNA-directed DNA polymerase activity"/>
    <property type="evidence" value="ECO:0007669"/>
    <property type="project" value="UniProtKB-KW"/>
</dbReference>
<feature type="region of interest" description="Disordered" evidence="1">
    <location>
        <begin position="523"/>
        <end position="550"/>
    </location>
</feature>
<proteinExistence type="predicted"/>
<reference evidence="3" key="1">
    <citation type="journal article" date="2019" name="Sci. Rep.">
        <title>Draft genome of Tanacetum cinerariifolium, the natural source of mosquito coil.</title>
        <authorList>
            <person name="Yamashiro T."/>
            <person name="Shiraishi A."/>
            <person name="Satake H."/>
            <person name="Nakayama K."/>
        </authorList>
    </citation>
    <scope>NUCLEOTIDE SEQUENCE</scope>
</reference>
<keyword evidence="3" id="KW-0808">Transferase</keyword>
<name>A0A699IXW8_TANCI</name>
<feature type="compositionally biased region" description="Acidic residues" evidence="1">
    <location>
        <begin position="41"/>
        <end position="58"/>
    </location>
</feature>
<protein>
    <submittedName>
        <fullName evidence="3">Reverse transcriptase domain-containing protein</fullName>
    </submittedName>
</protein>
<dbReference type="AlphaFoldDB" id="A0A699IXW8"/>
<sequence length="665" mass="73613">PSPNYIPGPEEPETPPVSQDEDEREPMFIQPHDPKYVVVSDPEEDPEEYEDDELEDGPVDYLMDGGDDGDDGGDSSGDDVDDEEDEEEHFASAGSSVVVPTVEPVSPPGGTEPAEVERLLAMPTPPPSPLTSISPPSIGERLVRCTAPSAHSSPPLVPSPLMPSSGCPTQIQTLGIASTHALINAITVALPSPPLPPLPPFLYIPPPVDRRDDVLESELPPRKRSCLSTLGSRYEIGENSTARPTRGRGIDYGFVSTLDAEVRRQGIREFGYGIRDTWVDPTEAVPEIAPMTLGEVNTRVTELAELHDHDTQDLYALLEDAQDSKTRISQRGPNTPPNNINPNNMTPEFFQAMIDQALLRNSTNEDGSHSLDGDNLVSTGCAIENQVKFATYTVLGATLTWWNYQIRTLGPDAYTMTWEILKKKMKDKYCPQGEIKKLEIKLWNLKVKGNDVSTYTVRFQELTLICTKFVANETKKIDKYISGLLDNIYGSVKASKPKTLDETIELANDLMDQKLCTYAERQTDNKRKADDSSRNNHGHQQHPSKRQNDAKVYNMGAGERKPYGGNFPKNETLIFCGDESNDGRESRLTIISSSKAQEYIAKGCQIFLAQISAKKEEDKSEGKQLKDVPIVQDFLEVFLEDLLGLPLTRPVEFQITLIPRAHLLA</sequence>
<feature type="domain" description="Retrotransposon gag" evidence="2">
    <location>
        <begin position="388"/>
        <end position="485"/>
    </location>
</feature>
<gene>
    <name evidence="3" type="ORF">Tci_567177</name>
</gene>